<evidence type="ECO:0000313" key="3">
    <source>
        <dbReference type="Proteomes" id="UP001500967"/>
    </source>
</evidence>
<evidence type="ECO:0000313" key="2">
    <source>
        <dbReference type="EMBL" id="GAA0275998.1"/>
    </source>
</evidence>
<evidence type="ECO:0000256" key="1">
    <source>
        <dbReference type="SAM" id="MobiDB-lite"/>
    </source>
</evidence>
<comment type="caution">
    <text evidence="2">The sequence shown here is derived from an EMBL/GenBank/DDBJ whole genome shotgun (WGS) entry which is preliminary data.</text>
</comment>
<protein>
    <submittedName>
        <fullName evidence="2">Uncharacterized protein</fullName>
    </submittedName>
</protein>
<feature type="region of interest" description="Disordered" evidence="1">
    <location>
        <begin position="28"/>
        <end position="85"/>
    </location>
</feature>
<organism evidence="2 3">
    <name type="scientific">Cryptosporangium japonicum</name>
    <dbReference type="NCBI Taxonomy" id="80872"/>
    <lineage>
        <taxon>Bacteria</taxon>
        <taxon>Bacillati</taxon>
        <taxon>Actinomycetota</taxon>
        <taxon>Actinomycetes</taxon>
        <taxon>Cryptosporangiales</taxon>
        <taxon>Cryptosporangiaceae</taxon>
        <taxon>Cryptosporangium</taxon>
    </lineage>
</organism>
<dbReference type="Proteomes" id="UP001500967">
    <property type="component" value="Unassembled WGS sequence"/>
</dbReference>
<dbReference type="RefSeq" id="WP_344653662.1">
    <property type="nucleotide sequence ID" value="NZ_BAAAGX010000033.1"/>
</dbReference>
<keyword evidence="3" id="KW-1185">Reference proteome</keyword>
<reference evidence="3" key="1">
    <citation type="journal article" date="2019" name="Int. J. Syst. Evol. Microbiol.">
        <title>The Global Catalogue of Microorganisms (GCM) 10K type strain sequencing project: providing services to taxonomists for standard genome sequencing and annotation.</title>
        <authorList>
            <consortium name="The Broad Institute Genomics Platform"/>
            <consortium name="The Broad Institute Genome Sequencing Center for Infectious Disease"/>
            <person name="Wu L."/>
            <person name="Ma J."/>
        </authorList>
    </citation>
    <scope>NUCLEOTIDE SEQUENCE [LARGE SCALE GENOMIC DNA]</scope>
    <source>
        <strain evidence="3">JCM 10425</strain>
    </source>
</reference>
<sequence>MSLAATALVTVLGAGCAAGTLWLARRAENASRPGGEAENVSRPGGEAELDAAGAGAVGLPAREAGAGDPPGEVAAGSDSPNGGERWWEAQPWWESLSEDERGWVVRNLAEAGHAPGADVD</sequence>
<name>A0ABP3EVH0_9ACTN</name>
<accession>A0ABP3EVH0</accession>
<feature type="compositionally biased region" description="Low complexity" evidence="1">
    <location>
        <begin position="43"/>
        <end position="61"/>
    </location>
</feature>
<proteinExistence type="predicted"/>
<gene>
    <name evidence="2" type="ORF">GCM10009539_74760</name>
</gene>
<dbReference type="EMBL" id="BAAAGX010000033">
    <property type="protein sequence ID" value="GAA0275998.1"/>
    <property type="molecule type" value="Genomic_DNA"/>
</dbReference>